<dbReference type="InterPro" id="IPR036576">
    <property type="entry name" value="WRKY_dom_sf"/>
</dbReference>
<feature type="region of interest" description="Disordered" evidence="6">
    <location>
        <begin position="1"/>
        <end position="35"/>
    </location>
</feature>
<evidence type="ECO:0000313" key="9">
    <source>
        <dbReference type="Proteomes" id="UP000825729"/>
    </source>
</evidence>
<dbReference type="Proteomes" id="UP000825729">
    <property type="component" value="Unassembled WGS sequence"/>
</dbReference>
<comment type="caution">
    <text evidence="8">The sequence shown here is derived from an EMBL/GenBank/DDBJ whole genome shotgun (WGS) entry which is preliminary data.</text>
</comment>
<dbReference type="InterPro" id="IPR044810">
    <property type="entry name" value="WRKY_plant"/>
</dbReference>
<comment type="subcellular location">
    <subcellularLocation>
        <location evidence="1">Nucleus</location>
    </subcellularLocation>
</comment>
<evidence type="ECO:0000259" key="7">
    <source>
        <dbReference type="PROSITE" id="PS50811"/>
    </source>
</evidence>
<evidence type="ECO:0000256" key="5">
    <source>
        <dbReference type="ARBA" id="ARBA00023242"/>
    </source>
</evidence>
<dbReference type="SUPFAM" id="SSF118290">
    <property type="entry name" value="WRKY DNA-binding domain"/>
    <property type="match status" value="1"/>
</dbReference>
<dbReference type="GO" id="GO:0043565">
    <property type="term" value="F:sequence-specific DNA binding"/>
    <property type="evidence" value="ECO:0007669"/>
    <property type="project" value="InterPro"/>
</dbReference>
<feature type="region of interest" description="Disordered" evidence="6">
    <location>
        <begin position="160"/>
        <end position="182"/>
    </location>
</feature>
<dbReference type="GO" id="GO:0005634">
    <property type="term" value="C:nucleus"/>
    <property type="evidence" value="ECO:0007669"/>
    <property type="project" value="UniProtKB-SubCell"/>
</dbReference>
<evidence type="ECO:0000256" key="2">
    <source>
        <dbReference type="ARBA" id="ARBA00023015"/>
    </source>
</evidence>
<dbReference type="PANTHER" id="PTHR31429:SF38">
    <property type="entry name" value="WRKY TRANSCRIPTION FACTOR 40-RELATED"/>
    <property type="match status" value="1"/>
</dbReference>
<evidence type="ECO:0000313" key="8">
    <source>
        <dbReference type="EMBL" id="KAG9456294.1"/>
    </source>
</evidence>
<sequence length="365" mass="39897">MNEKRSKKKKKNVGPFVLLVSNGKASRGPQPGGRLPYGSAGGSTADLWGMERHVRAGTQLNLDDSKKLRNEVEFMGSDDDASADVMFLGFDLNSPCKQRILQQEAMHHSQEEDVSPKNKVEALEAEVQRLYRENDHLHAMLEVMSINYNNLQSNLKRKNPWETGATTESSSSQDSGKRQATVPLKAKCSQVLVKTDGTEDTMTVKDGYQWRKYGQKVTKDNPSPRAYFKCSSAPGCPVKKKVQRCVDDKSILVATYEGDHNHPPGGGLHASAPNLPLTSAICSTPTYDPLRPSITLDLISPSDSPKEVKVAVQNHEGRRMSSLISNMGTSKIGDLNEYVASLTKDPCFTAALAGAVVRSLGNLPL</sequence>
<dbReference type="GO" id="GO:0003700">
    <property type="term" value="F:DNA-binding transcription factor activity"/>
    <property type="evidence" value="ECO:0007669"/>
    <property type="project" value="InterPro"/>
</dbReference>
<proteinExistence type="predicted"/>
<protein>
    <recommendedName>
        <fullName evidence="7">WRKY domain-containing protein</fullName>
    </recommendedName>
</protein>
<organism evidence="8 9">
    <name type="scientific">Aristolochia fimbriata</name>
    <name type="common">White veined hardy Dutchman's pipe vine</name>
    <dbReference type="NCBI Taxonomy" id="158543"/>
    <lineage>
        <taxon>Eukaryota</taxon>
        <taxon>Viridiplantae</taxon>
        <taxon>Streptophyta</taxon>
        <taxon>Embryophyta</taxon>
        <taxon>Tracheophyta</taxon>
        <taxon>Spermatophyta</taxon>
        <taxon>Magnoliopsida</taxon>
        <taxon>Magnoliidae</taxon>
        <taxon>Piperales</taxon>
        <taxon>Aristolochiaceae</taxon>
        <taxon>Aristolochia</taxon>
    </lineage>
</organism>
<keyword evidence="9" id="KW-1185">Reference proteome</keyword>
<reference evidence="8 9" key="1">
    <citation type="submission" date="2021-07" db="EMBL/GenBank/DDBJ databases">
        <title>The Aristolochia fimbriata genome: insights into angiosperm evolution, floral development and chemical biosynthesis.</title>
        <authorList>
            <person name="Jiao Y."/>
        </authorList>
    </citation>
    <scope>NUCLEOTIDE SEQUENCE [LARGE SCALE GENOMIC DNA]</scope>
    <source>
        <strain evidence="8">IBCAS-2021</strain>
        <tissue evidence="8">Leaf</tissue>
    </source>
</reference>
<dbReference type="Gene3D" id="2.20.25.80">
    <property type="entry name" value="WRKY domain"/>
    <property type="match status" value="1"/>
</dbReference>
<dbReference type="InterPro" id="IPR003657">
    <property type="entry name" value="WRKY_dom"/>
</dbReference>
<gene>
    <name evidence="8" type="ORF">H6P81_000802</name>
</gene>
<dbReference type="SMART" id="SM00774">
    <property type="entry name" value="WRKY"/>
    <property type="match status" value="1"/>
</dbReference>
<keyword evidence="2" id="KW-0805">Transcription regulation</keyword>
<evidence type="ECO:0000256" key="4">
    <source>
        <dbReference type="ARBA" id="ARBA00023163"/>
    </source>
</evidence>
<keyword evidence="3" id="KW-0238">DNA-binding</keyword>
<dbReference type="PROSITE" id="PS50811">
    <property type="entry name" value="WRKY"/>
    <property type="match status" value="1"/>
</dbReference>
<dbReference type="Pfam" id="PF03106">
    <property type="entry name" value="WRKY"/>
    <property type="match status" value="1"/>
</dbReference>
<dbReference type="EMBL" id="JAINDJ010000002">
    <property type="protein sequence ID" value="KAG9456294.1"/>
    <property type="molecule type" value="Genomic_DNA"/>
</dbReference>
<evidence type="ECO:0000256" key="6">
    <source>
        <dbReference type="SAM" id="MobiDB-lite"/>
    </source>
</evidence>
<dbReference type="AlphaFoldDB" id="A0AAV7F6R5"/>
<feature type="compositionally biased region" description="Polar residues" evidence="6">
    <location>
        <begin position="164"/>
        <end position="174"/>
    </location>
</feature>
<keyword evidence="5" id="KW-0539">Nucleus</keyword>
<evidence type="ECO:0000256" key="1">
    <source>
        <dbReference type="ARBA" id="ARBA00004123"/>
    </source>
</evidence>
<accession>A0AAV7F6R5</accession>
<dbReference type="PANTHER" id="PTHR31429">
    <property type="entry name" value="WRKY TRANSCRIPTION FACTOR 36-RELATED"/>
    <property type="match status" value="1"/>
</dbReference>
<evidence type="ECO:0000256" key="3">
    <source>
        <dbReference type="ARBA" id="ARBA00023125"/>
    </source>
</evidence>
<name>A0AAV7F6R5_ARIFI</name>
<keyword evidence="4" id="KW-0804">Transcription</keyword>
<feature type="domain" description="WRKY" evidence="7">
    <location>
        <begin position="199"/>
        <end position="265"/>
    </location>
</feature>
<feature type="compositionally biased region" description="Basic residues" evidence="6">
    <location>
        <begin position="1"/>
        <end position="12"/>
    </location>
</feature>